<accession>A0A3G9GIH8</accession>
<evidence type="ECO:0000256" key="1">
    <source>
        <dbReference type="SAM" id="Phobius"/>
    </source>
</evidence>
<dbReference type="RefSeq" id="WP_089083454.1">
    <property type="nucleotide sequence ID" value="NZ_AP018823.1"/>
</dbReference>
<sequence length="61" mass="6566">MTFKLLLSLIGSSLLARQLGSNPLDALDTLSLPTVLLLMTLGNAATYLLVRLLFIRLSAAH</sequence>
<keyword evidence="1" id="KW-0812">Transmembrane</keyword>
<reference evidence="2 3" key="2">
    <citation type="journal article" date="2017" name="Genome Announc.">
        <title>Draft genome sequence of Aquitalea magnusonii strain H3, a plant growth-promoting bacterium of duckweed Lemna minor.</title>
        <authorList>
            <person name="Ishizawa H."/>
            <person name="Kuroda M."/>
            <person name="Ike M."/>
        </authorList>
    </citation>
    <scope>NUCLEOTIDE SEQUENCE [LARGE SCALE GENOMIC DNA]</scope>
    <source>
        <strain evidence="2 3">H3</strain>
    </source>
</reference>
<evidence type="ECO:0000313" key="3">
    <source>
        <dbReference type="Proteomes" id="UP000198290"/>
    </source>
</evidence>
<dbReference type="AlphaFoldDB" id="A0A3G9GIH8"/>
<reference evidence="3" key="3">
    <citation type="journal article" date="2017" name="Plant Physiol. Biochem.">
        <title>Differential oxidative and antioxidative response of duckweed Lemna minor toward plant growth promoting/inhibiting bacteria.</title>
        <authorList>
            <person name="Ishizawa H."/>
            <person name="Kuroda M."/>
            <person name="Morikawa M."/>
            <person name="Ike M."/>
        </authorList>
    </citation>
    <scope>NUCLEOTIDE SEQUENCE [LARGE SCALE GENOMIC DNA]</scope>
    <source>
        <strain evidence="3">H3</strain>
    </source>
</reference>
<organism evidence="2 3">
    <name type="scientific">Aquitalea magnusonii</name>
    <dbReference type="NCBI Taxonomy" id="332411"/>
    <lineage>
        <taxon>Bacteria</taxon>
        <taxon>Pseudomonadati</taxon>
        <taxon>Pseudomonadota</taxon>
        <taxon>Betaproteobacteria</taxon>
        <taxon>Neisseriales</taxon>
        <taxon>Chromobacteriaceae</taxon>
        <taxon>Aquitalea</taxon>
    </lineage>
</organism>
<protein>
    <submittedName>
        <fullName evidence="2">Uncharacterized protein</fullName>
    </submittedName>
</protein>
<dbReference type="EMBL" id="AP018823">
    <property type="protein sequence ID" value="BBF85327.1"/>
    <property type="molecule type" value="Genomic_DNA"/>
</dbReference>
<dbReference type="KEGG" id="amah:DLM_1710"/>
<keyword evidence="1" id="KW-1133">Transmembrane helix</keyword>
<proteinExistence type="predicted"/>
<keyword evidence="1" id="KW-0472">Membrane</keyword>
<evidence type="ECO:0000313" key="2">
    <source>
        <dbReference type="EMBL" id="BBF85327.1"/>
    </source>
</evidence>
<feature type="transmembrane region" description="Helical" evidence="1">
    <location>
        <begin position="36"/>
        <end position="54"/>
    </location>
</feature>
<gene>
    <name evidence="2" type="ORF">DLM_1710</name>
</gene>
<dbReference type="Proteomes" id="UP000198290">
    <property type="component" value="Chromosome"/>
</dbReference>
<reference evidence="3" key="1">
    <citation type="journal article" date="2017" name="Biotechnol. Biofuels">
        <title>Evaluation of environmental bacterial communities as a factor affecting the growth of duckweed Lemna minor.</title>
        <authorList>
            <person name="Ishizawa H."/>
            <person name="Kuroda M."/>
            <person name="Morikawa M."/>
            <person name="Ike M."/>
        </authorList>
    </citation>
    <scope>NUCLEOTIDE SEQUENCE [LARGE SCALE GENOMIC DNA]</scope>
    <source>
        <strain evidence="3">H3</strain>
    </source>
</reference>
<keyword evidence="3" id="KW-1185">Reference proteome</keyword>
<name>A0A3G9GIH8_9NEIS</name>